<reference evidence="9" key="1">
    <citation type="submission" date="2016-11" db="EMBL/GenBank/DDBJ databases">
        <authorList>
            <person name="Varghese N."/>
            <person name="Submissions S."/>
        </authorList>
    </citation>
    <scope>NUCLEOTIDE SEQUENCE [LARGE SCALE GENOMIC DNA]</scope>
    <source>
        <strain evidence="9">DSM 22212</strain>
    </source>
</reference>
<feature type="transmembrane region" description="Helical" evidence="6">
    <location>
        <begin position="574"/>
        <end position="590"/>
    </location>
</feature>
<keyword evidence="5 6" id="KW-0472">Membrane</keyword>
<evidence type="ECO:0000256" key="1">
    <source>
        <dbReference type="ARBA" id="ARBA00004651"/>
    </source>
</evidence>
<feature type="transmembrane region" description="Helical" evidence="6">
    <location>
        <begin position="501"/>
        <end position="521"/>
    </location>
</feature>
<evidence type="ECO:0000256" key="2">
    <source>
        <dbReference type="ARBA" id="ARBA00022475"/>
    </source>
</evidence>
<keyword evidence="3 6" id="KW-0812">Transmembrane</keyword>
<feature type="transmembrane region" description="Helical" evidence="6">
    <location>
        <begin position="167"/>
        <end position="185"/>
    </location>
</feature>
<evidence type="ECO:0000256" key="4">
    <source>
        <dbReference type="ARBA" id="ARBA00022989"/>
    </source>
</evidence>
<dbReference type="EMBL" id="FRAU01000006">
    <property type="protein sequence ID" value="SHK76707.1"/>
    <property type="molecule type" value="Genomic_DNA"/>
</dbReference>
<dbReference type="Pfam" id="PF03553">
    <property type="entry name" value="Na_H_antiporter"/>
    <property type="match status" value="1"/>
</dbReference>
<dbReference type="OrthoDB" id="9762978at2"/>
<dbReference type="InterPro" id="IPR018461">
    <property type="entry name" value="Na/H_Antiport_NhaC-like_C"/>
</dbReference>
<evidence type="ECO:0000313" key="9">
    <source>
        <dbReference type="Proteomes" id="UP000185812"/>
    </source>
</evidence>
<feature type="transmembrane region" description="Helical" evidence="6">
    <location>
        <begin position="127"/>
        <end position="147"/>
    </location>
</feature>
<sequence>MRARTIVWLLGIMLGLTHAVAAQPHLRVPGLVLKDLPFTVTLEGVASDSGYAVHVAGQTYALKLIDGVLKADSVRAMRSGRVAVVLTRGDRVLAQAEVRVLPGWTSVLPPLLAIVIALLFRRVVPALFLGIWLGAWLAVDFSLAGLWQGLLDTFDVYVRNALANPDHAAIVLFSLMIGGMVGIISKNGGMQGVVNRIVRWASDPRRGQLATAVLGLLIFFDDYANTLVVGNTMRPVTDRLRISREKLAYIVDSTAAPVAALAFVTTWIGYEVGLVGTAVAQLPGYDESAYSIFLNSIPYSFYPWLALLFVFAVAWSQRDFGPMYRAEVRARSTGQVLGPNARIDEAAAEGRELRPPADKPHRARNALIPILVLFVSVLGGLYATGEGETLREIIGSADSYRALMWGSLLGVLTAAALSIGQRILTLDETMEAWYAGLRSMFFAMIILLLAWALSSITEELRTAQYLSSVLSERLAPGLVPALVFVLSAATAFATGTSWGTMGILLPLVVPLAWHVLAASGLHTEAEYHHIIYSTVSAVLAGAVWGDHCSPISDTTILSSMASGCDHVEHVRTQLPYALFVGLVAVLLGTLPTGFGLPWWVAMPVAATVLLFGLRLFGKKVPASPEPVEG</sequence>
<proteinExistence type="predicted"/>
<evidence type="ECO:0000256" key="5">
    <source>
        <dbReference type="ARBA" id="ARBA00023136"/>
    </source>
</evidence>
<keyword evidence="2" id="KW-1003">Cell membrane</keyword>
<dbReference type="STRING" id="633813.SAMN04488087_1909"/>
<comment type="subcellular location">
    <subcellularLocation>
        <location evidence="1">Cell membrane</location>
        <topology evidence="1">Multi-pass membrane protein</topology>
    </subcellularLocation>
</comment>
<evidence type="ECO:0000256" key="6">
    <source>
        <dbReference type="SAM" id="Phobius"/>
    </source>
</evidence>
<feature type="transmembrane region" description="Helical" evidence="6">
    <location>
        <begin position="403"/>
        <end position="420"/>
    </location>
</feature>
<accession>A0A1M6V5C0</accession>
<evidence type="ECO:0000313" key="8">
    <source>
        <dbReference type="EMBL" id="SHK76707.1"/>
    </source>
</evidence>
<feature type="transmembrane region" description="Helical" evidence="6">
    <location>
        <begin position="290"/>
        <end position="315"/>
    </location>
</feature>
<evidence type="ECO:0000256" key="3">
    <source>
        <dbReference type="ARBA" id="ARBA00022692"/>
    </source>
</evidence>
<name>A0A1M6V5C0_9BACT</name>
<gene>
    <name evidence="8" type="ORF">SAMN04488087_1909</name>
</gene>
<feature type="transmembrane region" description="Helical" evidence="6">
    <location>
        <begin position="432"/>
        <end position="454"/>
    </location>
</feature>
<organism evidence="8 9">
    <name type="scientific">Rhodothermus profundi</name>
    <dbReference type="NCBI Taxonomy" id="633813"/>
    <lineage>
        <taxon>Bacteria</taxon>
        <taxon>Pseudomonadati</taxon>
        <taxon>Rhodothermota</taxon>
        <taxon>Rhodothermia</taxon>
        <taxon>Rhodothermales</taxon>
        <taxon>Rhodothermaceae</taxon>
        <taxon>Rhodothermus</taxon>
    </lineage>
</organism>
<feature type="domain" description="Na+/H+ antiporter NhaC-like C-terminal" evidence="7">
    <location>
        <begin position="264"/>
        <end position="588"/>
    </location>
</feature>
<feature type="transmembrane region" description="Helical" evidence="6">
    <location>
        <begin position="474"/>
        <end position="494"/>
    </location>
</feature>
<keyword evidence="4 6" id="KW-1133">Transmembrane helix</keyword>
<dbReference type="AlphaFoldDB" id="A0A1M6V5C0"/>
<dbReference type="Proteomes" id="UP000185812">
    <property type="component" value="Unassembled WGS sequence"/>
</dbReference>
<feature type="transmembrane region" description="Helical" evidence="6">
    <location>
        <begin position="101"/>
        <end position="120"/>
    </location>
</feature>
<dbReference type="GO" id="GO:0005886">
    <property type="term" value="C:plasma membrane"/>
    <property type="evidence" value="ECO:0007669"/>
    <property type="project" value="UniProtKB-SubCell"/>
</dbReference>
<evidence type="ECO:0000259" key="7">
    <source>
        <dbReference type="Pfam" id="PF03553"/>
    </source>
</evidence>
<feature type="transmembrane region" description="Helical" evidence="6">
    <location>
        <begin position="366"/>
        <end position="383"/>
    </location>
</feature>
<dbReference type="PANTHER" id="PTHR43478:SF1">
    <property type="entry name" value="NA+_H+ ANTIPORTER NHAC-LIKE C-TERMINAL DOMAIN-CONTAINING PROTEIN"/>
    <property type="match status" value="1"/>
</dbReference>
<dbReference type="PANTHER" id="PTHR43478">
    <property type="entry name" value="NA+/H+ ANTIPORTER-RELATED"/>
    <property type="match status" value="1"/>
</dbReference>
<keyword evidence="9" id="KW-1185">Reference proteome</keyword>
<dbReference type="RefSeq" id="WP_072715749.1">
    <property type="nucleotide sequence ID" value="NZ_FRAU01000006.1"/>
</dbReference>
<feature type="transmembrane region" description="Helical" evidence="6">
    <location>
        <begin position="247"/>
        <end position="270"/>
    </location>
</feature>
<protein>
    <submittedName>
        <fullName evidence="8">Transporter, NhaC family</fullName>
    </submittedName>
</protein>